<comment type="subcellular location">
    <subcellularLocation>
        <location evidence="1">Cell membrane</location>
        <topology evidence="1">Multi-pass membrane protein</topology>
    </subcellularLocation>
</comment>
<proteinExistence type="predicted"/>
<feature type="transmembrane region" description="Helical" evidence="6">
    <location>
        <begin position="204"/>
        <end position="222"/>
    </location>
</feature>
<evidence type="ECO:0000259" key="7">
    <source>
        <dbReference type="PROSITE" id="PS50156"/>
    </source>
</evidence>
<organism evidence="8 9">
    <name type="scientific">Actinoplanes auranticolor</name>
    <dbReference type="NCBI Taxonomy" id="47988"/>
    <lineage>
        <taxon>Bacteria</taxon>
        <taxon>Bacillati</taxon>
        <taxon>Actinomycetota</taxon>
        <taxon>Actinomycetes</taxon>
        <taxon>Micromonosporales</taxon>
        <taxon>Micromonosporaceae</taxon>
        <taxon>Actinoplanes</taxon>
    </lineage>
</organism>
<keyword evidence="9" id="KW-1185">Reference proteome</keyword>
<name>A0A919S759_9ACTN</name>
<feature type="domain" description="SSD" evidence="7">
    <location>
        <begin position="235"/>
        <end position="326"/>
    </location>
</feature>
<sequence length="729" mass="75036">MAKFLYRLGAVAARRRWVFLAASLAVIAAALIAMLGFAGSFSPGHAIPGSPGQVALQKAEQHFPEEGGIEGDVVFVAPNGSQITDRTVAAQVQAAMKRLQAVEHIAEVSDPLEQVSDDGRVAVGSLAFDLPAGTEVDPAQQETVRAAGAAFGDTGGRVLFGGDAFEEELEPFGIPEIIGLGVALLVLLVTFGSMLAAGIPMLTAALGVGGTAAGTLLLANVFDVSQNALTLALMLGLAVGIDYALLIVSRHRAQLTRGMGVRESIALATATAGSSVMFAGLTVIIALVGLTLAGVPMLTSMGLAAAGAVAIAVVLALTMLPAVLSLAGEKLRPKPDSRAARRILITGTGGAAARWVDLVIKHPRKIVVAVVLGLGLLAVPAVQLQLALNDNGSAAPASEPRQAYDLVAGAFGPGENGKLVVLIEGGSVAEINATARTVIDTITPMPGIAAVNGPLIAADNQAAVVQVVPTTGPREAATSALVAELRTALKPITARSGDYVAVTGLTVVSLDAVDQLNGALLPFTVVVVGLSLLLLLVAFRSWTVPLKATAGFLLSVGAAFGAMVAVFQWGWAADLLGVPLVGPVPSFAPIIVMAVLFGLAMDYEVFLVSAMREHYARHRDATEAIRAGARNSGRVVVAAAVIMVIVFASFLFSHDPNVMPIALALAFGVLIDAFVVRLTLVPAVLKLLGDRAWHLPRWLDRVVPDVDVEGHHLTEPAAPATTREPELVS</sequence>
<feature type="transmembrane region" description="Helical" evidence="6">
    <location>
        <begin position="551"/>
        <end position="570"/>
    </location>
</feature>
<dbReference type="PANTHER" id="PTHR33406:SF13">
    <property type="entry name" value="MEMBRANE PROTEIN YDFJ"/>
    <property type="match status" value="1"/>
</dbReference>
<evidence type="ECO:0000256" key="2">
    <source>
        <dbReference type="ARBA" id="ARBA00022475"/>
    </source>
</evidence>
<dbReference type="PROSITE" id="PS50156">
    <property type="entry name" value="SSD"/>
    <property type="match status" value="2"/>
</dbReference>
<dbReference type="RefSeq" id="WP_212988237.1">
    <property type="nucleotide sequence ID" value="NZ_BAABEA010000009.1"/>
</dbReference>
<dbReference type="SUPFAM" id="SSF82866">
    <property type="entry name" value="Multidrug efflux transporter AcrB transmembrane domain"/>
    <property type="match status" value="2"/>
</dbReference>
<keyword evidence="2" id="KW-1003">Cell membrane</keyword>
<dbReference type="AlphaFoldDB" id="A0A919S759"/>
<feature type="transmembrane region" description="Helical" evidence="6">
    <location>
        <begin position="366"/>
        <end position="388"/>
    </location>
</feature>
<dbReference type="InterPro" id="IPR000731">
    <property type="entry name" value="SSD"/>
</dbReference>
<dbReference type="Proteomes" id="UP000681340">
    <property type="component" value="Unassembled WGS sequence"/>
</dbReference>
<feature type="transmembrane region" description="Helical" evidence="6">
    <location>
        <begin position="658"/>
        <end position="685"/>
    </location>
</feature>
<dbReference type="PANTHER" id="PTHR33406">
    <property type="entry name" value="MEMBRANE PROTEIN MJ1562-RELATED"/>
    <property type="match status" value="1"/>
</dbReference>
<dbReference type="Gene3D" id="1.20.1640.10">
    <property type="entry name" value="Multidrug efflux transporter AcrB transmembrane domain"/>
    <property type="match status" value="2"/>
</dbReference>
<feature type="transmembrane region" description="Helical" evidence="6">
    <location>
        <begin position="519"/>
        <end position="539"/>
    </location>
</feature>
<evidence type="ECO:0000256" key="3">
    <source>
        <dbReference type="ARBA" id="ARBA00022692"/>
    </source>
</evidence>
<dbReference type="InterPro" id="IPR050545">
    <property type="entry name" value="Mycobact_MmpL"/>
</dbReference>
<feature type="transmembrane region" description="Helical" evidence="6">
    <location>
        <begin position="228"/>
        <end position="248"/>
    </location>
</feature>
<dbReference type="Pfam" id="PF03176">
    <property type="entry name" value="MMPL"/>
    <property type="match status" value="2"/>
</dbReference>
<feature type="transmembrane region" description="Helical" evidence="6">
    <location>
        <begin position="301"/>
        <end position="324"/>
    </location>
</feature>
<evidence type="ECO:0000256" key="6">
    <source>
        <dbReference type="SAM" id="Phobius"/>
    </source>
</evidence>
<feature type="transmembrane region" description="Helical" evidence="6">
    <location>
        <begin position="590"/>
        <end position="611"/>
    </location>
</feature>
<feature type="transmembrane region" description="Helical" evidence="6">
    <location>
        <begin position="632"/>
        <end position="652"/>
    </location>
</feature>
<feature type="domain" description="SSD" evidence="7">
    <location>
        <begin position="522"/>
        <end position="687"/>
    </location>
</feature>
<keyword evidence="3 6" id="KW-0812">Transmembrane</keyword>
<evidence type="ECO:0000313" key="8">
    <source>
        <dbReference type="EMBL" id="GIM66193.1"/>
    </source>
</evidence>
<keyword evidence="4 6" id="KW-1133">Transmembrane helix</keyword>
<evidence type="ECO:0000313" key="9">
    <source>
        <dbReference type="Proteomes" id="UP000681340"/>
    </source>
</evidence>
<comment type="caution">
    <text evidence="8">The sequence shown here is derived from an EMBL/GenBank/DDBJ whole genome shotgun (WGS) entry which is preliminary data.</text>
</comment>
<protein>
    <submittedName>
        <fullName evidence="8">Membrane protein</fullName>
    </submittedName>
</protein>
<keyword evidence="5 6" id="KW-0472">Membrane</keyword>
<feature type="transmembrane region" description="Helical" evidence="6">
    <location>
        <begin position="177"/>
        <end position="197"/>
    </location>
</feature>
<accession>A0A919S759</accession>
<evidence type="ECO:0000256" key="1">
    <source>
        <dbReference type="ARBA" id="ARBA00004651"/>
    </source>
</evidence>
<evidence type="ECO:0000256" key="5">
    <source>
        <dbReference type="ARBA" id="ARBA00023136"/>
    </source>
</evidence>
<gene>
    <name evidence="8" type="ORF">Aau02nite_22080</name>
</gene>
<reference evidence="8" key="1">
    <citation type="submission" date="2021-03" db="EMBL/GenBank/DDBJ databases">
        <title>Whole genome shotgun sequence of Actinoplanes auranticolor NBRC 12245.</title>
        <authorList>
            <person name="Komaki H."/>
            <person name="Tamura T."/>
        </authorList>
    </citation>
    <scope>NUCLEOTIDE SEQUENCE</scope>
    <source>
        <strain evidence="8">NBRC 12245</strain>
    </source>
</reference>
<dbReference type="GO" id="GO:0005886">
    <property type="term" value="C:plasma membrane"/>
    <property type="evidence" value="ECO:0007669"/>
    <property type="project" value="UniProtKB-SubCell"/>
</dbReference>
<dbReference type="InterPro" id="IPR004869">
    <property type="entry name" value="MMPL_dom"/>
</dbReference>
<evidence type="ECO:0000256" key="4">
    <source>
        <dbReference type="ARBA" id="ARBA00022989"/>
    </source>
</evidence>
<dbReference type="EMBL" id="BOQL01000018">
    <property type="protein sequence ID" value="GIM66193.1"/>
    <property type="molecule type" value="Genomic_DNA"/>
</dbReference>
<feature type="transmembrane region" description="Helical" evidence="6">
    <location>
        <begin position="269"/>
        <end position="295"/>
    </location>
</feature>